<evidence type="ECO:0000256" key="6">
    <source>
        <dbReference type="SAM" id="Phobius"/>
    </source>
</evidence>
<dbReference type="PANTHER" id="PTHR34857:SF2">
    <property type="entry name" value="SLL0384 PROTEIN"/>
    <property type="match status" value="1"/>
</dbReference>
<name>A0A1G5GKL7_9FIRM</name>
<dbReference type="GO" id="GO:0005886">
    <property type="term" value="C:plasma membrane"/>
    <property type="evidence" value="ECO:0007669"/>
    <property type="project" value="UniProtKB-ARBA"/>
</dbReference>
<protein>
    <submittedName>
        <fullName evidence="7">Energy-coupling factor transport system permease protein</fullName>
    </submittedName>
</protein>
<keyword evidence="2" id="KW-1003">Cell membrane</keyword>
<evidence type="ECO:0000256" key="3">
    <source>
        <dbReference type="ARBA" id="ARBA00022692"/>
    </source>
</evidence>
<dbReference type="AlphaFoldDB" id="A0A1G5GKL7"/>
<dbReference type="RefSeq" id="WP_091542329.1">
    <property type="nucleotide sequence ID" value="NZ_FMUS01000009.1"/>
</dbReference>
<evidence type="ECO:0000256" key="4">
    <source>
        <dbReference type="ARBA" id="ARBA00022989"/>
    </source>
</evidence>
<keyword evidence="8" id="KW-1185">Reference proteome</keyword>
<gene>
    <name evidence="7" type="ORF">SAMN03080606_01729</name>
</gene>
<dbReference type="Proteomes" id="UP000198636">
    <property type="component" value="Unassembled WGS sequence"/>
</dbReference>
<dbReference type="Pfam" id="PF02361">
    <property type="entry name" value="CbiQ"/>
    <property type="match status" value="1"/>
</dbReference>
<feature type="transmembrane region" description="Helical" evidence="6">
    <location>
        <begin position="12"/>
        <end position="41"/>
    </location>
</feature>
<dbReference type="InterPro" id="IPR051611">
    <property type="entry name" value="ECF_transporter_component"/>
</dbReference>
<dbReference type="EMBL" id="FMUS01000009">
    <property type="protein sequence ID" value="SCY52063.1"/>
    <property type="molecule type" value="Genomic_DNA"/>
</dbReference>
<keyword evidence="3 6" id="KW-0812">Transmembrane</keyword>
<evidence type="ECO:0000256" key="2">
    <source>
        <dbReference type="ARBA" id="ARBA00022475"/>
    </source>
</evidence>
<feature type="transmembrane region" description="Helical" evidence="6">
    <location>
        <begin position="61"/>
        <end position="81"/>
    </location>
</feature>
<dbReference type="OrthoDB" id="1707244at2"/>
<organism evidence="7 8">
    <name type="scientific">Alkaliphilus peptidifermentans DSM 18978</name>
    <dbReference type="NCBI Taxonomy" id="1120976"/>
    <lineage>
        <taxon>Bacteria</taxon>
        <taxon>Bacillati</taxon>
        <taxon>Bacillota</taxon>
        <taxon>Clostridia</taxon>
        <taxon>Peptostreptococcales</taxon>
        <taxon>Natronincolaceae</taxon>
        <taxon>Alkaliphilus</taxon>
    </lineage>
</organism>
<dbReference type="CDD" id="cd16914">
    <property type="entry name" value="EcfT"/>
    <property type="match status" value="1"/>
</dbReference>
<evidence type="ECO:0000313" key="7">
    <source>
        <dbReference type="EMBL" id="SCY52063.1"/>
    </source>
</evidence>
<proteinExistence type="predicted"/>
<reference evidence="7 8" key="1">
    <citation type="submission" date="2016-10" db="EMBL/GenBank/DDBJ databases">
        <authorList>
            <person name="de Groot N.N."/>
        </authorList>
    </citation>
    <scope>NUCLEOTIDE SEQUENCE [LARGE SCALE GENOMIC DNA]</scope>
    <source>
        <strain evidence="7 8">DSM 18978</strain>
    </source>
</reference>
<evidence type="ECO:0000313" key="8">
    <source>
        <dbReference type="Proteomes" id="UP000198636"/>
    </source>
</evidence>
<dbReference type="InterPro" id="IPR003339">
    <property type="entry name" value="ABC/ECF_trnsptr_transmembrane"/>
</dbReference>
<dbReference type="PANTHER" id="PTHR34857">
    <property type="entry name" value="SLL0384 PROTEIN"/>
    <property type="match status" value="1"/>
</dbReference>
<comment type="subcellular location">
    <subcellularLocation>
        <location evidence="1">Membrane</location>
        <topology evidence="1">Multi-pass membrane protein</topology>
    </subcellularLocation>
</comment>
<feature type="transmembrane region" description="Helical" evidence="6">
    <location>
        <begin position="226"/>
        <end position="244"/>
    </location>
</feature>
<keyword evidence="4 6" id="KW-1133">Transmembrane helix</keyword>
<keyword evidence="5 6" id="KW-0472">Membrane</keyword>
<sequence>MQIRENKIDPRTKLTAVIIISSLAVFIRDITLLLGILLITFTITYALGNNPLMLVKKLKKLIWVFIAIIVIQSVFSSGTPIIRVANVTIFTVEGITKGLQLGLRMCIIVISASIVSTSSPREIVQGLIQWKIPYEIAFMVSIAIRFLPLFIEEIKDTVTAIQLRGIELDRIPIRKRIKIYSYVLMPVVASTLMKSKQLSVAMESKGFGIYPTRASFKKLKMVKADYLIIAVFLLGAFAIIKVYLY</sequence>
<evidence type="ECO:0000256" key="1">
    <source>
        <dbReference type="ARBA" id="ARBA00004141"/>
    </source>
</evidence>
<accession>A0A1G5GKL7</accession>
<dbReference type="STRING" id="1120976.SAMN03080606_01729"/>
<evidence type="ECO:0000256" key="5">
    <source>
        <dbReference type="ARBA" id="ARBA00023136"/>
    </source>
</evidence>